<dbReference type="Proteomes" id="UP000230069">
    <property type="component" value="Unassembled WGS sequence"/>
</dbReference>
<sequence>MQQKEIMDENGDLAYSRIKMISFFLSASNQIESMDGCLKQLDDGELVINVKAHAHTMPNDLLVTLDVI</sequence>
<organism evidence="1 2">
    <name type="scientific">Aquilegia coerulea</name>
    <name type="common">Rocky mountain columbine</name>
    <dbReference type="NCBI Taxonomy" id="218851"/>
    <lineage>
        <taxon>Eukaryota</taxon>
        <taxon>Viridiplantae</taxon>
        <taxon>Streptophyta</taxon>
        <taxon>Embryophyta</taxon>
        <taxon>Tracheophyta</taxon>
        <taxon>Spermatophyta</taxon>
        <taxon>Magnoliopsida</taxon>
        <taxon>Ranunculales</taxon>
        <taxon>Ranunculaceae</taxon>
        <taxon>Thalictroideae</taxon>
        <taxon>Aquilegia</taxon>
    </lineage>
</organism>
<protein>
    <submittedName>
        <fullName evidence="1">Uncharacterized protein</fullName>
    </submittedName>
</protein>
<keyword evidence="2" id="KW-1185">Reference proteome</keyword>
<accession>A0A2G5CUF7</accession>
<dbReference type="AlphaFoldDB" id="A0A2G5CUF7"/>
<proteinExistence type="predicted"/>
<gene>
    <name evidence="1" type="ORF">AQUCO_03700282v1</name>
</gene>
<dbReference type="EMBL" id="KZ305054">
    <property type="protein sequence ID" value="PIA34915.1"/>
    <property type="molecule type" value="Genomic_DNA"/>
</dbReference>
<reference evidence="1 2" key="1">
    <citation type="submission" date="2017-09" db="EMBL/GenBank/DDBJ databases">
        <title>WGS assembly of Aquilegia coerulea Goldsmith.</title>
        <authorList>
            <person name="Hodges S."/>
            <person name="Kramer E."/>
            <person name="Nordborg M."/>
            <person name="Tomkins J."/>
            <person name="Borevitz J."/>
            <person name="Derieg N."/>
            <person name="Yan J."/>
            <person name="Mihaltcheva S."/>
            <person name="Hayes R.D."/>
            <person name="Rokhsar D."/>
        </authorList>
    </citation>
    <scope>NUCLEOTIDE SEQUENCE [LARGE SCALE GENOMIC DNA]</scope>
    <source>
        <strain evidence="2">cv. Goldsmith</strain>
    </source>
</reference>
<evidence type="ECO:0000313" key="1">
    <source>
        <dbReference type="EMBL" id="PIA34915.1"/>
    </source>
</evidence>
<name>A0A2G5CUF7_AQUCA</name>
<evidence type="ECO:0000313" key="2">
    <source>
        <dbReference type="Proteomes" id="UP000230069"/>
    </source>
</evidence>
<dbReference type="InParanoid" id="A0A2G5CUF7"/>